<feature type="coiled-coil region" evidence="9">
    <location>
        <begin position="889"/>
        <end position="919"/>
    </location>
</feature>
<evidence type="ECO:0000313" key="12">
    <source>
        <dbReference type="Proteomes" id="UP000515152"/>
    </source>
</evidence>
<dbReference type="PANTHER" id="PTHR18937">
    <property type="entry name" value="STRUCTURAL MAINTENANCE OF CHROMOSOMES SMC FAMILY MEMBER"/>
    <property type="match status" value="1"/>
</dbReference>
<dbReference type="Pfam" id="PF06470">
    <property type="entry name" value="SMC_hinge"/>
    <property type="match status" value="1"/>
</dbReference>
<evidence type="ECO:0000313" key="13">
    <source>
        <dbReference type="RefSeq" id="XP_042565592.1"/>
    </source>
</evidence>
<dbReference type="FunFam" id="3.40.50.300:FF:000564">
    <property type="entry name" value="Structural maintenance of chromosomes 1A"/>
    <property type="match status" value="1"/>
</dbReference>
<dbReference type="InterPro" id="IPR003395">
    <property type="entry name" value="RecF/RecN/SMC_N"/>
</dbReference>
<dbReference type="KEGG" id="char:105905999"/>
<keyword evidence="12" id="KW-1185">Reference proteome</keyword>
<dbReference type="Pfam" id="PF02463">
    <property type="entry name" value="SMC_N"/>
    <property type="match status" value="1"/>
</dbReference>
<dbReference type="PIRSF" id="PIRSF005719">
    <property type="entry name" value="SMC"/>
    <property type="match status" value="1"/>
</dbReference>
<evidence type="ECO:0000256" key="6">
    <source>
        <dbReference type="ARBA" id="ARBA00023242"/>
    </source>
</evidence>
<keyword evidence="4" id="KW-0158">Chromosome</keyword>
<evidence type="ECO:0000256" key="10">
    <source>
        <dbReference type="SAM" id="MobiDB-lite"/>
    </source>
</evidence>
<proteinExistence type="inferred from homology"/>
<dbReference type="Proteomes" id="UP000515152">
    <property type="component" value="Chromosome 2"/>
</dbReference>
<accession>A0A8M1KNY7</accession>
<comment type="similarity">
    <text evidence="3">Belongs to the SMC family. SMC1 subfamily.</text>
</comment>
<dbReference type="GO" id="GO:0003677">
    <property type="term" value="F:DNA binding"/>
    <property type="evidence" value="ECO:0007669"/>
    <property type="project" value="TreeGrafter"/>
</dbReference>
<evidence type="ECO:0000256" key="1">
    <source>
        <dbReference type="ARBA" id="ARBA00004123"/>
    </source>
</evidence>
<evidence type="ECO:0000256" key="5">
    <source>
        <dbReference type="ARBA" id="ARBA00023054"/>
    </source>
</evidence>
<dbReference type="GO" id="GO:0007062">
    <property type="term" value="P:sister chromatid cohesion"/>
    <property type="evidence" value="ECO:0007669"/>
    <property type="project" value="InterPro"/>
</dbReference>
<keyword evidence="7" id="KW-0131">Cell cycle</keyword>
<dbReference type="InterPro" id="IPR028468">
    <property type="entry name" value="Smc1_ABC"/>
</dbReference>
<dbReference type="CDD" id="cd03275">
    <property type="entry name" value="ABC_SMC1_euk"/>
    <property type="match status" value="1"/>
</dbReference>
<protein>
    <recommendedName>
        <fullName evidence="8">Structural maintenance of chromosomes protein</fullName>
    </recommendedName>
</protein>
<dbReference type="GO" id="GO:0030893">
    <property type="term" value="C:meiotic cohesin complex"/>
    <property type="evidence" value="ECO:0007669"/>
    <property type="project" value="TreeGrafter"/>
</dbReference>
<evidence type="ECO:0000256" key="7">
    <source>
        <dbReference type="ARBA" id="ARBA00023306"/>
    </source>
</evidence>
<evidence type="ECO:0000259" key="11">
    <source>
        <dbReference type="SMART" id="SM00968"/>
    </source>
</evidence>
<dbReference type="GeneID" id="105905999"/>
<dbReference type="CTD" id="27127"/>
<dbReference type="InterPro" id="IPR024704">
    <property type="entry name" value="SMC"/>
</dbReference>
<feature type="domain" description="SMC hinge" evidence="11">
    <location>
        <begin position="513"/>
        <end position="631"/>
    </location>
</feature>
<dbReference type="SMART" id="SM00968">
    <property type="entry name" value="SMC_hinge"/>
    <property type="match status" value="1"/>
</dbReference>
<reference evidence="13" key="1">
    <citation type="submission" date="2025-08" db="UniProtKB">
        <authorList>
            <consortium name="RefSeq"/>
        </authorList>
    </citation>
    <scope>IDENTIFICATION</scope>
</reference>
<evidence type="ECO:0000256" key="9">
    <source>
        <dbReference type="SAM" id="Coils"/>
    </source>
</evidence>
<dbReference type="PANTHER" id="PTHR18937:SF147">
    <property type="entry name" value="STRUCTURAL MAINTENANCE OF CHROMOSOMES PROTEIN 1B"/>
    <property type="match status" value="1"/>
</dbReference>
<dbReference type="FunFam" id="1.20.1060.20:FF:000001">
    <property type="entry name" value="Structural maintenance of chromosomes 1A"/>
    <property type="match status" value="1"/>
</dbReference>
<keyword evidence="5 9" id="KW-0175">Coiled coil</keyword>
<evidence type="ECO:0000256" key="2">
    <source>
        <dbReference type="ARBA" id="ARBA00004286"/>
    </source>
</evidence>
<gene>
    <name evidence="13" type="primary">smc1b</name>
</gene>
<evidence type="ECO:0000256" key="3">
    <source>
        <dbReference type="ARBA" id="ARBA00005597"/>
    </source>
</evidence>
<feature type="compositionally biased region" description="Basic and acidic residues" evidence="10">
    <location>
        <begin position="324"/>
        <end position="333"/>
    </location>
</feature>
<dbReference type="GO" id="GO:0005634">
    <property type="term" value="C:nucleus"/>
    <property type="evidence" value="ECO:0007669"/>
    <property type="project" value="UniProtKB-SubCell"/>
</dbReference>
<organism evidence="12 13">
    <name type="scientific">Clupea harengus</name>
    <name type="common">Atlantic herring</name>
    <dbReference type="NCBI Taxonomy" id="7950"/>
    <lineage>
        <taxon>Eukaryota</taxon>
        <taxon>Metazoa</taxon>
        <taxon>Chordata</taxon>
        <taxon>Craniata</taxon>
        <taxon>Vertebrata</taxon>
        <taxon>Euteleostomi</taxon>
        <taxon>Actinopterygii</taxon>
        <taxon>Neopterygii</taxon>
        <taxon>Teleostei</taxon>
        <taxon>Clupei</taxon>
        <taxon>Clupeiformes</taxon>
        <taxon>Clupeoidei</taxon>
        <taxon>Clupeidae</taxon>
        <taxon>Clupea</taxon>
    </lineage>
</organism>
<feature type="region of interest" description="Disordered" evidence="10">
    <location>
        <begin position="304"/>
        <end position="333"/>
    </location>
</feature>
<dbReference type="AlphaFoldDB" id="A0A8M1KNY7"/>
<evidence type="ECO:0000256" key="8">
    <source>
        <dbReference type="PIRNR" id="PIRNR005719"/>
    </source>
</evidence>
<dbReference type="GO" id="GO:0016887">
    <property type="term" value="F:ATP hydrolysis activity"/>
    <property type="evidence" value="ECO:0007669"/>
    <property type="project" value="InterPro"/>
</dbReference>
<feature type="coiled-coil region" evidence="9">
    <location>
        <begin position="665"/>
        <end position="856"/>
    </location>
</feature>
<dbReference type="InterPro" id="IPR010935">
    <property type="entry name" value="SMC_hinge"/>
</dbReference>
<dbReference type="GO" id="GO:0005524">
    <property type="term" value="F:ATP binding"/>
    <property type="evidence" value="ECO:0007669"/>
    <property type="project" value="InterPro"/>
</dbReference>
<dbReference type="OrthoDB" id="413649at2759"/>
<feature type="coiled-coil region" evidence="9">
    <location>
        <begin position="256"/>
        <end position="290"/>
    </location>
</feature>
<keyword evidence="6 8" id="KW-0539">Nucleus</keyword>
<evidence type="ECO:0000256" key="4">
    <source>
        <dbReference type="ARBA" id="ARBA00022454"/>
    </source>
</evidence>
<name>A0A8M1KNY7_CLUHA</name>
<comment type="subcellular location">
    <subcellularLocation>
        <location evidence="2">Chromosome</location>
    </subcellularLocation>
    <subcellularLocation>
        <location evidence="1 8">Nucleus</location>
    </subcellularLocation>
</comment>
<sequence length="1233" mass="141175">MGYLKQLDVENFKSWRGKQVIGPFKRFNCIIGTNGSGKSNVMDALGFVMGERASNLRVKHTRDLIHGAHIGKAVSKTASVTMRYCNDNDEELNFCRIVAGDSSEYYINGKQVTLAKYSGELEKIGIVVKARNCLVYQGAVESIAMKNAKERTRMFERISNSLELAGEYEKKCAALQKAKEDTQFHFNRKKAATAERKQVSKDKAEAMKFQALLDDVGECRLQQNLFQLYRNELGTQVVLGCLRERQDAAAAQKKVLETWEQTVKSQKKEHGRLSRELQQIEKQIRGEEQKLSLQRPQYIKAKVNTSHHENKAQESRSGLQKGQRQREKKEEELEELRGQLGELEKVWRNYEREMEKQEAARGTDVQLGEAQLKRYKELKEVARKQGATLDQKLEKLQWDVKADREKLDFDQRKKLEVEANIKSCMSQLEDFRRRADKLLEYTATCSSSVEELSSQEARLQQELEVGRVRSLELNEELGTVLGELQNARVDHHENRRQQKRDELLESLRRLYPDVLFGRLVDLCQPIHKKYQLAVAKVFGRYMNAIVVTNEKVARDCIKFVKQEMAEPETFLPIDYLDVAPLNERLREQRGCKLLLDVVQTSAGAPELKRVLLFVCGNTLVCETIEEARALAFGPERQKTVALDGTMFSKSGVISGGSLHLRSKARRWEERDMIKLKEKKDQLTAELRTLLKLRHKEAELQQIKAQAQGNQTRLKYSHTELDALRKKTVPACQAEISRLESELSNLESQISVAEKSVEKKEGELKRLKDKANQMEDGVFSDLCLEIGVSNIREYEQEYVKQQQEVDRKRLQCESQRTRLNAQLEYEQGQLQQLNKKLQKLQDAIAKEEDTIRTLKKDEEKMLVLVDETQARGQELKGVSTDKKSEVSIAKTDLDQKVKKLQEVSRELTRLQKEVLSVEASLEERRLGRHNLLLGCKIEGIPVTLLSGNMDDISDVQLDSESQSTCTLDIYEREEQMQIDYTALADELKALGEEGEVEKELQGLREKLSSLEGVIQRSEPPNLKALEKMREIRDSFKTVVDAFEESTNMARRRNHEFEQVKANRFRLFSQCFEHVCVAIDQIYKQMCRNTSAQAILSAENPDEPYLDGISYNCVAPGKRFMAMDNLSGGEKAIAALALVFAIHSFRPAPFFVLDEVDAALDNTNIGKVTGFIREQCRENFQVIVISLKEEFYSRADVLLGVYSESGDTISSRVLSIDLTPYPLTEDTLSQRDKEM</sequence>
<dbReference type="RefSeq" id="XP_042565592.1">
    <property type="nucleotide sequence ID" value="XM_042709658.1"/>
</dbReference>